<dbReference type="Proteomes" id="UP001524587">
    <property type="component" value="Unassembled WGS sequence"/>
</dbReference>
<sequence length="93" mass="9764">MSLLLPLLLLVAITGTAIVFSRVPRRQVVAIAANGIALSLLFMAFQAPDVAFAELAAGSAVTPLLFLVVLASVRTDLTTERVERPDGEEDAAS</sequence>
<dbReference type="Pfam" id="PF13244">
    <property type="entry name" value="MbhD"/>
    <property type="match status" value="1"/>
</dbReference>
<comment type="caution">
    <text evidence="8">The sequence shown here is derived from an EMBL/GenBank/DDBJ whole genome shotgun (WGS) entry which is preliminary data.</text>
</comment>
<evidence type="ECO:0000313" key="9">
    <source>
        <dbReference type="Proteomes" id="UP001524587"/>
    </source>
</evidence>
<gene>
    <name evidence="8" type="ORF">NFI95_06450</name>
</gene>
<organism evidence="8 9">
    <name type="scientific">Endosaccharibacter trunci</name>
    <dbReference type="NCBI Taxonomy" id="2812733"/>
    <lineage>
        <taxon>Bacteria</taxon>
        <taxon>Pseudomonadati</taxon>
        <taxon>Pseudomonadota</taxon>
        <taxon>Alphaproteobacteria</taxon>
        <taxon>Acetobacterales</taxon>
        <taxon>Acetobacteraceae</taxon>
        <taxon>Endosaccharibacter</taxon>
    </lineage>
</organism>
<feature type="transmembrane region" description="Helical" evidence="6">
    <location>
        <begin position="52"/>
        <end position="73"/>
    </location>
</feature>
<keyword evidence="3 6" id="KW-0812">Transmembrane</keyword>
<reference evidence="8 9" key="1">
    <citation type="submission" date="2022-06" db="EMBL/GenBank/DDBJ databases">
        <title>Endosaccharibacter gen. nov., sp. nov., endophytic bacteria isolated from sugarcane.</title>
        <authorList>
            <person name="Pitiwittayakul N."/>
            <person name="Yukphan P."/>
            <person name="Charoenyingcharoen P."/>
            <person name="Tanasupawat S."/>
        </authorList>
    </citation>
    <scope>NUCLEOTIDE SEQUENCE [LARGE SCALE GENOMIC DNA]</scope>
    <source>
        <strain evidence="8 9">KSS8</strain>
    </source>
</reference>
<comment type="subcellular location">
    <subcellularLocation>
        <location evidence="1">Cell membrane</location>
        <topology evidence="1">Multi-pass membrane protein</topology>
    </subcellularLocation>
</comment>
<feature type="transmembrane region" description="Helical" evidence="6">
    <location>
        <begin position="27"/>
        <end position="45"/>
    </location>
</feature>
<evidence type="ECO:0000256" key="1">
    <source>
        <dbReference type="ARBA" id="ARBA00004651"/>
    </source>
</evidence>
<dbReference type="EMBL" id="JAMSKV010000004">
    <property type="protein sequence ID" value="MCQ8278086.1"/>
    <property type="molecule type" value="Genomic_DNA"/>
</dbReference>
<evidence type="ECO:0000256" key="6">
    <source>
        <dbReference type="SAM" id="Phobius"/>
    </source>
</evidence>
<accession>A0ABT1W7G7</accession>
<feature type="domain" description="MrpA C-terminal/MbhD" evidence="7">
    <location>
        <begin position="9"/>
        <end position="73"/>
    </location>
</feature>
<evidence type="ECO:0000313" key="8">
    <source>
        <dbReference type="EMBL" id="MCQ8278086.1"/>
    </source>
</evidence>
<keyword evidence="2" id="KW-1003">Cell membrane</keyword>
<keyword evidence="4 6" id="KW-1133">Transmembrane helix</keyword>
<dbReference type="RefSeq" id="WP_422863548.1">
    <property type="nucleotide sequence ID" value="NZ_JAMSKV010000004.1"/>
</dbReference>
<evidence type="ECO:0000256" key="3">
    <source>
        <dbReference type="ARBA" id="ARBA00022692"/>
    </source>
</evidence>
<evidence type="ECO:0000259" key="7">
    <source>
        <dbReference type="Pfam" id="PF13244"/>
    </source>
</evidence>
<dbReference type="InterPro" id="IPR025383">
    <property type="entry name" value="MrpA_C/MbhD"/>
</dbReference>
<proteinExistence type="predicted"/>
<protein>
    <submittedName>
        <fullName evidence="8">DUF4040 domain-containing protein</fullName>
    </submittedName>
</protein>
<evidence type="ECO:0000256" key="2">
    <source>
        <dbReference type="ARBA" id="ARBA00022475"/>
    </source>
</evidence>
<evidence type="ECO:0000256" key="5">
    <source>
        <dbReference type="ARBA" id="ARBA00023136"/>
    </source>
</evidence>
<evidence type="ECO:0000256" key="4">
    <source>
        <dbReference type="ARBA" id="ARBA00022989"/>
    </source>
</evidence>
<keyword evidence="5 6" id="KW-0472">Membrane</keyword>
<name>A0ABT1W7G7_9PROT</name>
<keyword evidence="9" id="KW-1185">Reference proteome</keyword>